<accession>A0A8S5MJS7</accession>
<name>A0A8S5MJS7_9CAUD</name>
<sequence>MILQTIKKGVRNDTFEESQVIQCFDVIIEKDMLQISNAESSDEELEIRQKNFNKAKELIGAAGLCRDNIIWYLGDPPLEKNVSLTVVTLDTVTYVYSRIGIPDTMVFILNNSGKTISRVL</sequence>
<evidence type="ECO:0000313" key="1">
    <source>
        <dbReference type="EMBL" id="DAD82155.1"/>
    </source>
</evidence>
<dbReference type="EMBL" id="BK014913">
    <property type="protein sequence ID" value="DAD82240.1"/>
    <property type="molecule type" value="Genomic_DNA"/>
</dbReference>
<organism evidence="1">
    <name type="scientific">Siphoviridae sp. ctwQg18</name>
    <dbReference type="NCBI Taxonomy" id="2826516"/>
    <lineage>
        <taxon>Viruses</taxon>
        <taxon>Duplodnaviria</taxon>
        <taxon>Heunggongvirae</taxon>
        <taxon>Uroviricota</taxon>
        <taxon>Caudoviricetes</taxon>
    </lineage>
</organism>
<reference evidence="1" key="1">
    <citation type="journal article" date="2021" name="Proc. Natl. Acad. Sci. U.S.A.">
        <title>A Catalog of Tens of Thousands of Viruses from Human Metagenomes Reveals Hidden Associations with Chronic Diseases.</title>
        <authorList>
            <person name="Tisza M.J."/>
            <person name="Buck C.B."/>
        </authorList>
    </citation>
    <scope>NUCLEOTIDE SEQUENCE</scope>
    <source>
        <strain evidence="1">CtwQg18</strain>
    </source>
</reference>
<proteinExistence type="predicted"/>
<protein>
    <submittedName>
        <fullName evidence="1">Uncharacterized protein</fullName>
    </submittedName>
</protein>
<dbReference type="EMBL" id="BK014913">
    <property type="protein sequence ID" value="DAD82155.1"/>
    <property type="molecule type" value="Genomic_DNA"/>
</dbReference>